<dbReference type="PROSITE" id="PS50995">
    <property type="entry name" value="HTH_MARR_2"/>
    <property type="match status" value="1"/>
</dbReference>
<reference evidence="3" key="1">
    <citation type="journal article" date="2019" name="Int. J. Syst. Evol. Microbiol.">
        <title>The Global Catalogue of Microorganisms (GCM) 10K type strain sequencing project: providing services to taxonomists for standard genome sequencing and annotation.</title>
        <authorList>
            <consortium name="The Broad Institute Genomics Platform"/>
            <consortium name="The Broad Institute Genome Sequencing Center for Infectious Disease"/>
            <person name="Wu L."/>
            <person name="Ma J."/>
        </authorList>
    </citation>
    <scope>NUCLEOTIDE SEQUENCE [LARGE SCALE GENOMIC DNA]</scope>
    <source>
        <strain evidence="3">JCM 17939</strain>
    </source>
</reference>
<proteinExistence type="predicted"/>
<comment type="caution">
    <text evidence="2">The sequence shown here is derived from an EMBL/GenBank/DDBJ whole genome shotgun (WGS) entry which is preliminary data.</text>
</comment>
<feature type="domain" description="HTH marR-type" evidence="1">
    <location>
        <begin position="1"/>
        <end position="150"/>
    </location>
</feature>
<dbReference type="PANTHER" id="PTHR33164">
    <property type="entry name" value="TRANSCRIPTIONAL REGULATOR, MARR FAMILY"/>
    <property type="match status" value="1"/>
</dbReference>
<evidence type="ECO:0000313" key="3">
    <source>
        <dbReference type="Proteomes" id="UP001501442"/>
    </source>
</evidence>
<evidence type="ECO:0000313" key="2">
    <source>
        <dbReference type="EMBL" id="GAA4638320.1"/>
    </source>
</evidence>
<dbReference type="SUPFAM" id="SSF46785">
    <property type="entry name" value="Winged helix' DNA-binding domain"/>
    <property type="match status" value="1"/>
</dbReference>
<dbReference type="PANTHER" id="PTHR33164:SF95">
    <property type="entry name" value="TRANSCRIPTIONAL REGULATOR"/>
    <property type="match status" value="1"/>
</dbReference>
<dbReference type="Pfam" id="PF01047">
    <property type="entry name" value="MarR"/>
    <property type="match status" value="1"/>
</dbReference>
<dbReference type="InterPro" id="IPR000835">
    <property type="entry name" value="HTH_MarR-typ"/>
</dbReference>
<dbReference type="SMART" id="SM00347">
    <property type="entry name" value="HTH_MARR"/>
    <property type="match status" value="1"/>
</dbReference>
<keyword evidence="3" id="KW-1185">Reference proteome</keyword>
<name>A0ABP8USI2_9ACTN</name>
<dbReference type="InterPro" id="IPR036388">
    <property type="entry name" value="WH-like_DNA-bd_sf"/>
</dbReference>
<dbReference type="Proteomes" id="UP001501442">
    <property type="component" value="Unassembled WGS sequence"/>
</dbReference>
<dbReference type="InterPro" id="IPR036390">
    <property type="entry name" value="WH_DNA-bd_sf"/>
</dbReference>
<sequence>MTADAEQAREAVTTPPALMAAPGYLARRIYQSYVALWTRVVDPVLTGPQFAVLTVVDSHPGMDQGSLASSVALDRSTMTDVVRRMEDAGLIVRQTALHDGRRKLLYMTDEGRRRLAEVNRLARALDEELLRGYQGAERDRIMRELTRLAGHWESLLDDR</sequence>
<dbReference type="InterPro" id="IPR039422">
    <property type="entry name" value="MarR/SlyA-like"/>
</dbReference>
<accession>A0ABP8USI2</accession>
<dbReference type="EMBL" id="BAABHK010000022">
    <property type="protein sequence ID" value="GAA4638320.1"/>
    <property type="molecule type" value="Genomic_DNA"/>
</dbReference>
<dbReference type="RefSeq" id="WP_345441680.1">
    <property type="nucleotide sequence ID" value="NZ_BAABHK010000022.1"/>
</dbReference>
<gene>
    <name evidence="2" type="ORF">GCM10023196_095540</name>
</gene>
<organism evidence="2 3">
    <name type="scientific">Actinoallomurus vinaceus</name>
    <dbReference type="NCBI Taxonomy" id="1080074"/>
    <lineage>
        <taxon>Bacteria</taxon>
        <taxon>Bacillati</taxon>
        <taxon>Actinomycetota</taxon>
        <taxon>Actinomycetes</taxon>
        <taxon>Streptosporangiales</taxon>
        <taxon>Thermomonosporaceae</taxon>
        <taxon>Actinoallomurus</taxon>
    </lineage>
</organism>
<dbReference type="PRINTS" id="PR00598">
    <property type="entry name" value="HTHMARR"/>
</dbReference>
<protein>
    <submittedName>
        <fullName evidence="2">MarR family transcriptional regulator</fullName>
    </submittedName>
</protein>
<evidence type="ECO:0000259" key="1">
    <source>
        <dbReference type="PROSITE" id="PS50995"/>
    </source>
</evidence>
<dbReference type="Gene3D" id="1.10.10.10">
    <property type="entry name" value="Winged helix-like DNA-binding domain superfamily/Winged helix DNA-binding domain"/>
    <property type="match status" value="1"/>
</dbReference>